<dbReference type="InterPro" id="IPR013783">
    <property type="entry name" value="Ig-like_fold"/>
</dbReference>
<dbReference type="RefSeq" id="WP_186995436.1">
    <property type="nucleotide sequence ID" value="NZ_JACOQG010000028.1"/>
</dbReference>
<evidence type="ECO:0000313" key="3">
    <source>
        <dbReference type="EMBL" id="MBC5780732.1"/>
    </source>
</evidence>
<accession>A0ABR7ILA7</accession>
<name>A0ABR7ILA7_9FIRM</name>
<sequence>MADSRRYKTEKGMPLLPGVNRLERGYNFTVEVPEGKNASLVLYKRRSKKPCMEIPFTSENKAGEVYSLFLPDFLPEGYEYNFLLDGQVYIDPWTYGISGRERFGAETDPEDHKVHCTFWNSGDYDWEGDQCLNIPYHEMILYKLHVRGYTKANSQIKGKKGTFQALEEMIPYWQELGINAIEMMPVYEFMETVPEKYSAGSMVSEKKVDKKVNYWGYTAGYYMAPKRSYSATNDPAQEFRHLIKAMHKAGIACILEMYFPAGTNPFLALRALQSWKLNFHVDGFHVLGDGAPVQLLMQDGILSDSKLMFHGFDERDIRGKKEPAHKCVAEYNPGFLQDMRRFLKSDEEMVEGAAWHVRRNPDRYAVINYMACQDGFTLNDMVTYNYRHNEANYENNQDGSSYNYSWNCGVEGPTRKMNIRQLREQQLRNAFLMVLLSQGVPMIYGGDEIGNSQNGNNNAYCQDNSIGWIDWKGLKKNESLLEFVKAVIAFRKEHPILHTPGELRGVDYQTRGLPDVSVHGERAWFLNSENTSRLLGIMYYGAYARKKDGTYDDSVYIAYNFHWENRSVALPNLPGKGCWKKVIDTSMLKTNGFCNDGEKYSRKLEIAPRTIVVLLAKQEGEKNAPMAAL</sequence>
<dbReference type="InterPro" id="IPR004193">
    <property type="entry name" value="Glyco_hydro_13_N"/>
</dbReference>
<dbReference type="Proteomes" id="UP000649826">
    <property type="component" value="Unassembled WGS sequence"/>
</dbReference>
<reference evidence="3 4" key="1">
    <citation type="submission" date="2020-08" db="EMBL/GenBank/DDBJ databases">
        <title>Genome public.</title>
        <authorList>
            <person name="Liu C."/>
            <person name="Sun Q."/>
        </authorList>
    </citation>
    <scope>NUCLEOTIDE SEQUENCE [LARGE SCALE GENOMIC DNA]</scope>
    <source>
        <strain evidence="3 4">M29</strain>
    </source>
</reference>
<dbReference type="CDD" id="cd11234">
    <property type="entry name" value="E_set_GDE_N"/>
    <property type="match status" value="1"/>
</dbReference>
<dbReference type="SUPFAM" id="SSF51011">
    <property type="entry name" value="Glycosyl hydrolase domain"/>
    <property type="match status" value="1"/>
</dbReference>
<dbReference type="InterPro" id="IPR017853">
    <property type="entry name" value="GH"/>
</dbReference>
<proteinExistence type="inferred from homology"/>
<comment type="caution">
    <text evidence="3">The sequence shown here is derived from an EMBL/GenBank/DDBJ whole genome shotgun (WGS) entry which is preliminary data.</text>
</comment>
<evidence type="ECO:0000256" key="1">
    <source>
        <dbReference type="ARBA" id="ARBA00008061"/>
    </source>
</evidence>
<dbReference type="EMBL" id="JACOQG010000028">
    <property type="protein sequence ID" value="MBC5780732.1"/>
    <property type="molecule type" value="Genomic_DNA"/>
</dbReference>
<feature type="domain" description="Glycosyl hydrolase family 13 catalytic" evidence="2">
    <location>
        <begin position="143"/>
        <end position="491"/>
    </location>
</feature>
<dbReference type="Pfam" id="PF02922">
    <property type="entry name" value="CBM_48"/>
    <property type="match status" value="1"/>
</dbReference>
<evidence type="ECO:0000259" key="2">
    <source>
        <dbReference type="SMART" id="SM00642"/>
    </source>
</evidence>
<dbReference type="InterPro" id="IPR006047">
    <property type="entry name" value="GH13_cat_dom"/>
</dbReference>
<dbReference type="Gene3D" id="3.20.20.80">
    <property type="entry name" value="Glycosidases"/>
    <property type="match status" value="2"/>
</dbReference>
<dbReference type="Gene3D" id="2.60.40.1180">
    <property type="entry name" value="Golgi alpha-mannosidase II"/>
    <property type="match status" value="1"/>
</dbReference>
<protein>
    <submittedName>
        <fullName evidence="3">Alpha amylase C-terminal domain-containing protein</fullName>
    </submittedName>
</protein>
<dbReference type="SUPFAM" id="SSF51445">
    <property type="entry name" value="(Trans)glycosidases"/>
    <property type="match status" value="1"/>
</dbReference>
<keyword evidence="4" id="KW-1185">Reference proteome</keyword>
<gene>
    <name evidence="3" type="ORF">H8Z82_13925</name>
</gene>
<dbReference type="PANTHER" id="PTHR43002">
    <property type="entry name" value="GLYCOGEN DEBRANCHING ENZYME"/>
    <property type="match status" value="1"/>
</dbReference>
<dbReference type="InterPro" id="IPR014756">
    <property type="entry name" value="Ig_E-set"/>
</dbReference>
<dbReference type="SUPFAM" id="SSF81296">
    <property type="entry name" value="E set domains"/>
    <property type="match status" value="1"/>
</dbReference>
<organism evidence="3 4">
    <name type="scientific">Blautia difficilis</name>
    <dbReference type="NCBI Taxonomy" id="2763027"/>
    <lineage>
        <taxon>Bacteria</taxon>
        <taxon>Bacillati</taxon>
        <taxon>Bacillota</taxon>
        <taxon>Clostridia</taxon>
        <taxon>Lachnospirales</taxon>
        <taxon>Lachnospiraceae</taxon>
        <taxon>Blautia</taxon>
    </lineage>
</organism>
<comment type="similarity">
    <text evidence="1">Belongs to the glycosyl hydrolase 13 family.</text>
</comment>
<dbReference type="SMART" id="SM00642">
    <property type="entry name" value="Aamy"/>
    <property type="match status" value="1"/>
</dbReference>
<dbReference type="InterPro" id="IPR013780">
    <property type="entry name" value="Glyco_hydro_b"/>
</dbReference>
<dbReference type="Gene3D" id="2.60.40.10">
    <property type="entry name" value="Immunoglobulins"/>
    <property type="match status" value="1"/>
</dbReference>
<evidence type="ECO:0000313" key="4">
    <source>
        <dbReference type="Proteomes" id="UP000649826"/>
    </source>
</evidence>